<accession>A0AAV4NCR1</accession>
<keyword evidence="2" id="KW-1185">Reference proteome</keyword>
<evidence type="ECO:0000313" key="1">
    <source>
        <dbReference type="EMBL" id="GIX82438.1"/>
    </source>
</evidence>
<organism evidence="1 2">
    <name type="scientific">Caerostris extrusa</name>
    <name type="common">Bark spider</name>
    <name type="synonym">Caerostris bankana</name>
    <dbReference type="NCBI Taxonomy" id="172846"/>
    <lineage>
        <taxon>Eukaryota</taxon>
        <taxon>Metazoa</taxon>
        <taxon>Ecdysozoa</taxon>
        <taxon>Arthropoda</taxon>
        <taxon>Chelicerata</taxon>
        <taxon>Arachnida</taxon>
        <taxon>Araneae</taxon>
        <taxon>Araneomorphae</taxon>
        <taxon>Entelegynae</taxon>
        <taxon>Araneoidea</taxon>
        <taxon>Araneidae</taxon>
        <taxon>Caerostris</taxon>
    </lineage>
</organism>
<dbReference type="EMBL" id="BPLR01020783">
    <property type="protein sequence ID" value="GIX82438.1"/>
    <property type="molecule type" value="Genomic_DNA"/>
</dbReference>
<reference evidence="1 2" key="1">
    <citation type="submission" date="2021-06" db="EMBL/GenBank/DDBJ databases">
        <title>Caerostris extrusa draft genome.</title>
        <authorList>
            <person name="Kono N."/>
            <person name="Arakawa K."/>
        </authorList>
    </citation>
    <scope>NUCLEOTIDE SEQUENCE [LARGE SCALE GENOMIC DNA]</scope>
</reference>
<gene>
    <name evidence="1" type="ORF">CEXT_812881</name>
</gene>
<proteinExistence type="predicted"/>
<comment type="caution">
    <text evidence="1">The sequence shown here is derived from an EMBL/GenBank/DDBJ whole genome shotgun (WGS) entry which is preliminary data.</text>
</comment>
<dbReference type="Proteomes" id="UP001054945">
    <property type="component" value="Unassembled WGS sequence"/>
</dbReference>
<protein>
    <submittedName>
        <fullName evidence="1">Uncharacterized protein</fullName>
    </submittedName>
</protein>
<evidence type="ECO:0000313" key="2">
    <source>
        <dbReference type="Proteomes" id="UP001054945"/>
    </source>
</evidence>
<dbReference type="AlphaFoldDB" id="A0AAV4NCR1"/>
<sequence>MHSHPSREHLPNFGNTASPLNLTIHQLQERHFKSNHSQSFPEMSYLVFIPKLAYIQVTLIPLFSSESPIAFCACIIQQPPKTCLPSINSLPEFLLFYMHAASDLAQIFGGCILGGTCWGESSGDIRITIREGRKNIYLRMEGNVLAPSGWGRF</sequence>
<name>A0AAV4NCR1_CAEEX</name>